<dbReference type="PANTHER" id="PTHR13610:SF11">
    <property type="entry name" value="METHYLTRANSFERASE DOMAIN-CONTAINING PROTEIN"/>
    <property type="match status" value="1"/>
</dbReference>
<protein>
    <submittedName>
        <fullName evidence="5">rRNA methylase family protein</fullName>
    </submittedName>
</protein>
<dbReference type="SUPFAM" id="SSF53335">
    <property type="entry name" value="S-adenosyl-L-methionine-dependent methyltransferases"/>
    <property type="match status" value="1"/>
</dbReference>
<evidence type="ECO:0000256" key="1">
    <source>
        <dbReference type="ARBA" id="ARBA00022603"/>
    </source>
</evidence>
<sequence>MMPPRVTLGWLALLPISRLDSYDVPWVPTRRELLKHVMRIARVGPDDVFYDLGCGDGRVVIEAAKRGAKGVCIEIREDLIKEAMRRAREEGVYERIKFIHDSFMNVDLRDATVVYMYLLTRVNSALRPKLERELRIGTRVVTLDFEIPGWRPVHVEKHYTGSLERTIYLYIKGVSDLRA</sequence>
<dbReference type="InterPro" id="IPR026170">
    <property type="entry name" value="FAM173A/B"/>
</dbReference>
<gene>
    <name evidence="5" type="ordered locus">Pyrfu_1600</name>
</gene>
<dbReference type="eggNOG" id="arCOG01631">
    <property type="taxonomic scope" value="Archaea"/>
</dbReference>
<evidence type="ECO:0000259" key="4">
    <source>
        <dbReference type="Pfam" id="PF13649"/>
    </source>
</evidence>
<dbReference type="PANTHER" id="PTHR13610">
    <property type="entry name" value="METHYLTRANSFERASE DOMAIN-CONTAINING PROTEIN"/>
    <property type="match status" value="1"/>
</dbReference>
<keyword evidence="3" id="KW-0949">S-adenosyl-L-methionine</keyword>
<dbReference type="GO" id="GO:0032259">
    <property type="term" value="P:methylation"/>
    <property type="evidence" value="ECO:0007669"/>
    <property type="project" value="UniProtKB-KW"/>
</dbReference>
<evidence type="ECO:0000313" key="6">
    <source>
        <dbReference type="Proteomes" id="UP000001037"/>
    </source>
</evidence>
<dbReference type="HOGENOM" id="CLU_068443_2_1_2"/>
<dbReference type="Gene3D" id="3.40.50.150">
    <property type="entry name" value="Vaccinia Virus protein VP39"/>
    <property type="match status" value="1"/>
</dbReference>
<dbReference type="AlphaFoldDB" id="G0EC87"/>
<dbReference type="InterPro" id="IPR029063">
    <property type="entry name" value="SAM-dependent_MTases_sf"/>
</dbReference>
<reference evidence="5 6" key="1">
    <citation type="journal article" date="2011" name="Stand. Genomic Sci.">
        <title>Complete genome sequence of the hyperthermophilic chemolithoautotroph Pyrolobus fumarii type strain (1A).</title>
        <authorList>
            <person name="Anderson I."/>
            <person name="Goker M."/>
            <person name="Nolan M."/>
            <person name="Lucas S."/>
            <person name="Hammon N."/>
            <person name="Deshpande S."/>
            <person name="Cheng J.F."/>
            <person name="Tapia R."/>
            <person name="Han C."/>
            <person name="Goodwin L."/>
            <person name="Pitluck S."/>
            <person name="Huntemann M."/>
            <person name="Liolios K."/>
            <person name="Ivanova N."/>
            <person name="Pagani I."/>
            <person name="Mavromatis K."/>
            <person name="Ovchinikova G."/>
            <person name="Pati A."/>
            <person name="Chen A."/>
            <person name="Palaniappan K."/>
            <person name="Land M."/>
            <person name="Hauser L."/>
            <person name="Brambilla E.M."/>
            <person name="Huber H."/>
            <person name="Yasawong M."/>
            <person name="Rohde M."/>
            <person name="Spring S."/>
            <person name="Abt B."/>
            <person name="Sikorski J."/>
            <person name="Wirth R."/>
            <person name="Detter J.C."/>
            <person name="Woyke T."/>
            <person name="Bristow J."/>
            <person name="Eisen J.A."/>
            <person name="Markowitz V."/>
            <person name="Hugenholtz P."/>
            <person name="Kyrpides N.C."/>
            <person name="Klenk H.P."/>
            <person name="Lapidus A."/>
        </authorList>
    </citation>
    <scope>NUCLEOTIDE SEQUENCE [LARGE SCALE GENOMIC DNA]</scope>
    <source>
        <strain evidence="6">DSM 11204 / 1A</strain>
    </source>
</reference>
<evidence type="ECO:0000313" key="5">
    <source>
        <dbReference type="EMBL" id="AEM39457.1"/>
    </source>
</evidence>
<dbReference type="InterPro" id="IPR041698">
    <property type="entry name" value="Methyltransf_25"/>
</dbReference>
<dbReference type="KEGG" id="pfm:Pyrfu_1600"/>
<keyword evidence="2" id="KW-0808">Transferase</keyword>
<keyword evidence="1 5" id="KW-0489">Methyltransferase</keyword>
<dbReference type="Pfam" id="PF13649">
    <property type="entry name" value="Methyltransf_25"/>
    <property type="match status" value="1"/>
</dbReference>
<dbReference type="STRING" id="694429.Pyrfu_1600"/>
<organism evidence="5 6">
    <name type="scientific">Pyrolobus fumarii (strain DSM 11204 / 1A)</name>
    <dbReference type="NCBI Taxonomy" id="694429"/>
    <lineage>
        <taxon>Archaea</taxon>
        <taxon>Thermoproteota</taxon>
        <taxon>Thermoprotei</taxon>
        <taxon>Desulfurococcales</taxon>
        <taxon>Pyrodictiaceae</taxon>
        <taxon>Pyrolobus</taxon>
    </lineage>
</organism>
<dbReference type="CDD" id="cd02440">
    <property type="entry name" value="AdoMet_MTases"/>
    <property type="match status" value="1"/>
</dbReference>
<feature type="domain" description="Methyltransferase" evidence="4">
    <location>
        <begin position="51"/>
        <end position="120"/>
    </location>
</feature>
<evidence type="ECO:0000256" key="2">
    <source>
        <dbReference type="ARBA" id="ARBA00022679"/>
    </source>
</evidence>
<name>G0EC87_PYRF1</name>
<keyword evidence="6" id="KW-1185">Reference proteome</keyword>
<evidence type="ECO:0000256" key="3">
    <source>
        <dbReference type="ARBA" id="ARBA00022691"/>
    </source>
</evidence>
<proteinExistence type="predicted"/>
<accession>G0EC87</accession>
<dbReference type="InParanoid" id="G0EC87"/>
<dbReference type="GO" id="GO:0016279">
    <property type="term" value="F:protein-lysine N-methyltransferase activity"/>
    <property type="evidence" value="ECO:0007669"/>
    <property type="project" value="InterPro"/>
</dbReference>
<dbReference type="EMBL" id="CP002838">
    <property type="protein sequence ID" value="AEM39457.1"/>
    <property type="molecule type" value="Genomic_DNA"/>
</dbReference>
<dbReference type="Proteomes" id="UP000001037">
    <property type="component" value="Chromosome"/>
</dbReference>